<evidence type="ECO:0000256" key="4">
    <source>
        <dbReference type="ARBA" id="ARBA00022475"/>
    </source>
</evidence>
<dbReference type="EMBL" id="CP071518">
    <property type="protein sequence ID" value="QSX79644.1"/>
    <property type="molecule type" value="Genomic_DNA"/>
</dbReference>
<dbReference type="RefSeq" id="WP_200610205.1">
    <property type="nucleotide sequence ID" value="NZ_CP071518.1"/>
</dbReference>
<dbReference type="PANTHER" id="PTHR30413">
    <property type="entry name" value="INNER MEMBRANE TRANSPORT PERMEASE"/>
    <property type="match status" value="1"/>
</dbReference>
<reference evidence="11 12" key="1">
    <citation type="submission" date="2021-03" db="EMBL/GenBank/DDBJ databases">
        <title>Lysobacter sp. nov. isolated from soil of gangwondo yeongwol, south Korea.</title>
        <authorList>
            <person name="Kim K.R."/>
            <person name="Kim K.H."/>
            <person name="Jeon C.O."/>
        </authorList>
    </citation>
    <scope>NUCLEOTIDE SEQUENCE [LARGE SCALE GENOMIC DNA]</scope>
    <source>
        <strain evidence="11 12">R19</strain>
    </source>
</reference>
<keyword evidence="7" id="KW-0762">Sugar transport</keyword>
<dbReference type="Pfam" id="PF01061">
    <property type="entry name" value="ABC2_membrane"/>
    <property type="match status" value="1"/>
</dbReference>
<evidence type="ECO:0000256" key="8">
    <source>
        <dbReference type="ARBA" id="ARBA00023136"/>
    </source>
</evidence>
<evidence type="ECO:0000256" key="6">
    <source>
        <dbReference type="ARBA" id="ARBA00022989"/>
    </source>
</evidence>
<dbReference type="GO" id="GO:0015920">
    <property type="term" value="P:lipopolysaccharide transport"/>
    <property type="evidence" value="ECO:0007669"/>
    <property type="project" value="TreeGrafter"/>
</dbReference>
<feature type="transmembrane region" description="Helical" evidence="9">
    <location>
        <begin position="37"/>
        <end position="56"/>
    </location>
</feature>
<keyword evidence="3" id="KW-0813">Transport</keyword>
<evidence type="ECO:0000256" key="9">
    <source>
        <dbReference type="SAM" id="Phobius"/>
    </source>
</evidence>
<dbReference type="PANTHER" id="PTHR30413:SF10">
    <property type="entry name" value="CAPSULE POLYSACCHARIDE EXPORT INNER-MEMBRANE PROTEIN CTRC"/>
    <property type="match status" value="1"/>
</dbReference>
<dbReference type="GO" id="GO:0005886">
    <property type="term" value="C:plasma membrane"/>
    <property type="evidence" value="ECO:0007669"/>
    <property type="project" value="UniProtKB-SubCell"/>
</dbReference>
<evidence type="ECO:0000256" key="3">
    <source>
        <dbReference type="ARBA" id="ARBA00022448"/>
    </source>
</evidence>
<feature type="transmembrane region" description="Helical" evidence="9">
    <location>
        <begin position="232"/>
        <end position="251"/>
    </location>
</feature>
<feature type="domain" description="ABC-2 type transporter transmembrane" evidence="10">
    <location>
        <begin position="21"/>
        <end position="221"/>
    </location>
</feature>
<evidence type="ECO:0000256" key="1">
    <source>
        <dbReference type="ARBA" id="ARBA00004651"/>
    </source>
</evidence>
<dbReference type="GO" id="GO:0140359">
    <property type="term" value="F:ABC-type transporter activity"/>
    <property type="evidence" value="ECO:0007669"/>
    <property type="project" value="InterPro"/>
</dbReference>
<evidence type="ECO:0000313" key="11">
    <source>
        <dbReference type="EMBL" id="QSX79644.1"/>
    </source>
</evidence>
<keyword evidence="12" id="KW-1185">Reference proteome</keyword>
<sequence length="262" mass="29475">MRSLLADLVGSLRNPEFWALSTWLDIVVRYRQSRLGVAWLLAPPAIYVWGLGAFFATMQGAQLNRFAAHVGLGYAMFRTINSVIVESTVAFAASSAFILDGHLRLTDFALRVVAKALFYFCMALPIIGIALAIFPDLHWDGMAMALLWFPVIVLNAMWIAVVFGMIGARFPDLSQFINNIFIFAFLFTPIIWYADSMPAGSLRGAVMRLNPLFHMVEVVRAPILGEMIEPFTYYYLIAMTVAGWAVAALLYRRYARFVPLWI</sequence>
<evidence type="ECO:0000259" key="10">
    <source>
        <dbReference type="Pfam" id="PF01061"/>
    </source>
</evidence>
<evidence type="ECO:0000256" key="5">
    <source>
        <dbReference type="ARBA" id="ARBA00022692"/>
    </source>
</evidence>
<feature type="transmembrane region" description="Helical" evidence="9">
    <location>
        <begin position="146"/>
        <end position="164"/>
    </location>
</feature>
<keyword evidence="7" id="KW-0625">Polysaccharide transport</keyword>
<evidence type="ECO:0000256" key="7">
    <source>
        <dbReference type="ARBA" id="ARBA00023047"/>
    </source>
</evidence>
<comment type="subcellular location">
    <subcellularLocation>
        <location evidence="1">Cell membrane</location>
        <topology evidence="1">Multi-pass membrane protein</topology>
    </subcellularLocation>
</comment>
<keyword evidence="4" id="KW-1003">Cell membrane</keyword>
<feature type="transmembrane region" description="Helical" evidence="9">
    <location>
        <begin position="176"/>
        <end position="194"/>
    </location>
</feature>
<gene>
    <name evidence="11" type="ORF">I8J32_007320</name>
</gene>
<name>A0A975ATY3_9GAMM</name>
<evidence type="ECO:0000313" key="12">
    <source>
        <dbReference type="Proteomes" id="UP000639274"/>
    </source>
</evidence>
<feature type="transmembrane region" description="Helical" evidence="9">
    <location>
        <begin position="76"/>
        <end position="100"/>
    </location>
</feature>
<proteinExistence type="inferred from homology"/>
<keyword evidence="6 9" id="KW-1133">Transmembrane helix</keyword>
<organism evidence="11 12">
    <name type="scientific">Agrilutibacter solisilvae</name>
    <dbReference type="NCBI Taxonomy" id="2763317"/>
    <lineage>
        <taxon>Bacteria</taxon>
        <taxon>Pseudomonadati</taxon>
        <taxon>Pseudomonadota</taxon>
        <taxon>Gammaproteobacteria</taxon>
        <taxon>Lysobacterales</taxon>
        <taxon>Lysobacteraceae</taxon>
        <taxon>Agrilutibacter</taxon>
    </lineage>
</organism>
<protein>
    <submittedName>
        <fullName evidence="11">ABC transporter permease</fullName>
    </submittedName>
</protein>
<dbReference type="KEGG" id="lsf:I8J32_007320"/>
<accession>A0A975ATY3</accession>
<evidence type="ECO:0000256" key="2">
    <source>
        <dbReference type="ARBA" id="ARBA00007783"/>
    </source>
</evidence>
<feature type="transmembrane region" description="Helical" evidence="9">
    <location>
        <begin position="112"/>
        <end position="134"/>
    </location>
</feature>
<dbReference type="InterPro" id="IPR013525">
    <property type="entry name" value="ABC2_TM"/>
</dbReference>
<keyword evidence="8 9" id="KW-0472">Membrane</keyword>
<dbReference type="Proteomes" id="UP000639274">
    <property type="component" value="Chromosome"/>
</dbReference>
<dbReference type="AlphaFoldDB" id="A0A975ATY3"/>
<keyword evidence="5 9" id="KW-0812">Transmembrane</keyword>
<dbReference type="GO" id="GO:0015774">
    <property type="term" value="P:polysaccharide transport"/>
    <property type="evidence" value="ECO:0007669"/>
    <property type="project" value="UniProtKB-KW"/>
</dbReference>
<comment type="similarity">
    <text evidence="2">Belongs to the ABC-2 integral membrane protein family.</text>
</comment>